<keyword evidence="5" id="KW-0443">Lipid metabolism</keyword>
<evidence type="ECO:0000259" key="8">
    <source>
        <dbReference type="SMART" id="SM00563"/>
    </source>
</evidence>
<sequence>MALVRIIMRLAAMAGWLAICLPMHIVCTVLARRLAISNLFISRLFLGGIARIAGVRIHTLGQPATGRRIILANHMSWIDIPVLARTCGAAFVAHEGLAAHPLLKILCEMNDTVFIARSRRSSVTQQIRQLRDAMRATETLVLFPEGTTGDGTAFLPLKSALLCAMDPPPAEVAVQPVLLDYGSDASAIAWTNGEPGPTNFLRLLARAKPIEVAVHFLAPLEPDKLQGRKAIADAVLARWQRRMHDVRAGSISAPDRLDAGA</sequence>
<organism evidence="9 10">
    <name type="scientific">Croceicoccus esteveae</name>
    <dbReference type="NCBI Taxonomy" id="3075597"/>
    <lineage>
        <taxon>Bacteria</taxon>
        <taxon>Pseudomonadati</taxon>
        <taxon>Pseudomonadota</taxon>
        <taxon>Alphaproteobacteria</taxon>
        <taxon>Sphingomonadales</taxon>
        <taxon>Erythrobacteraceae</taxon>
        <taxon>Croceicoccus</taxon>
    </lineage>
</organism>
<comment type="caution">
    <text evidence="9">The sequence shown here is derived from an EMBL/GenBank/DDBJ whole genome shotgun (WGS) entry which is preliminary data.</text>
</comment>
<dbReference type="PANTHER" id="PTHR23063">
    <property type="entry name" value="PHOSPHOLIPID ACYLTRANSFERASE"/>
    <property type="match status" value="1"/>
</dbReference>
<evidence type="ECO:0000256" key="7">
    <source>
        <dbReference type="ARBA" id="ARBA00023315"/>
    </source>
</evidence>
<keyword evidence="10" id="KW-1185">Reference proteome</keyword>
<name>A0ABU2ZDU8_9SPHN</name>
<dbReference type="RefSeq" id="WP_311339343.1">
    <property type="nucleotide sequence ID" value="NZ_JAVRHS010000001.1"/>
</dbReference>
<dbReference type="GO" id="GO:0016746">
    <property type="term" value="F:acyltransferase activity"/>
    <property type="evidence" value="ECO:0007669"/>
    <property type="project" value="UniProtKB-KW"/>
</dbReference>
<keyword evidence="2" id="KW-0808">Transferase</keyword>
<dbReference type="CDD" id="cd07989">
    <property type="entry name" value="LPLAT_AGPAT-like"/>
    <property type="match status" value="1"/>
</dbReference>
<evidence type="ECO:0000256" key="1">
    <source>
        <dbReference type="ARBA" id="ARBA00004370"/>
    </source>
</evidence>
<evidence type="ECO:0000256" key="5">
    <source>
        <dbReference type="ARBA" id="ARBA00023098"/>
    </source>
</evidence>
<dbReference type="SUPFAM" id="SSF69593">
    <property type="entry name" value="Glycerol-3-phosphate (1)-acyltransferase"/>
    <property type="match status" value="1"/>
</dbReference>
<evidence type="ECO:0000313" key="9">
    <source>
        <dbReference type="EMBL" id="MDT0574780.1"/>
    </source>
</evidence>
<reference evidence="9 10" key="1">
    <citation type="submission" date="2023-09" db="EMBL/GenBank/DDBJ databases">
        <authorList>
            <person name="Rey-Velasco X."/>
        </authorList>
    </citation>
    <scope>NUCLEOTIDE SEQUENCE [LARGE SCALE GENOMIC DNA]</scope>
    <source>
        <strain evidence="9 10">F390</strain>
    </source>
</reference>
<protein>
    <submittedName>
        <fullName evidence="9">Lysophospholipid acyltransferase family protein</fullName>
    </submittedName>
</protein>
<evidence type="ECO:0000256" key="4">
    <source>
        <dbReference type="ARBA" id="ARBA00022989"/>
    </source>
</evidence>
<dbReference type="SMART" id="SM00563">
    <property type="entry name" value="PlsC"/>
    <property type="match status" value="1"/>
</dbReference>
<keyword evidence="3" id="KW-0812">Transmembrane</keyword>
<accession>A0ABU2ZDU8</accession>
<evidence type="ECO:0000256" key="3">
    <source>
        <dbReference type="ARBA" id="ARBA00022692"/>
    </source>
</evidence>
<proteinExistence type="predicted"/>
<dbReference type="EMBL" id="JAVRHS010000001">
    <property type="protein sequence ID" value="MDT0574780.1"/>
    <property type="molecule type" value="Genomic_DNA"/>
</dbReference>
<dbReference type="Proteomes" id="UP001259803">
    <property type="component" value="Unassembled WGS sequence"/>
</dbReference>
<gene>
    <name evidence="9" type="ORF">RM533_01120</name>
</gene>
<evidence type="ECO:0000313" key="10">
    <source>
        <dbReference type="Proteomes" id="UP001259803"/>
    </source>
</evidence>
<feature type="domain" description="Phospholipid/glycerol acyltransferase" evidence="8">
    <location>
        <begin position="68"/>
        <end position="182"/>
    </location>
</feature>
<dbReference type="Pfam" id="PF01553">
    <property type="entry name" value="Acyltransferase"/>
    <property type="match status" value="1"/>
</dbReference>
<keyword evidence="7 9" id="KW-0012">Acyltransferase</keyword>
<evidence type="ECO:0000256" key="6">
    <source>
        <dbReference type="ARBA" id="ARBA00023136"/>
    </source>
</evidence>
<dbReference type="PANTHER" id="PTHR23063:SF52">
    <property type="entry name" value="LYSOPHOSPHATIDYLCHOLINE ACYLTRANSFERASE"/>
    <property type="match status" value="1"/>
</dbReference>
<keyword evidence="6" id="KW-0472">Membrane</keyword>
<dbReference type="InterPro" id="IPR002123">
    <property type="entry name" value="Plipid/glycerol_acylTrfase"/>
</dbReference>
<evidence type="ECO:0000256" key="2">
    <source>
        <dbReference type="ARBA" id="ARBA00022679"/>
    </source>
</evidence>
<keyword evidence="4" id="KW-1133">Transmembrane helix</keyword>
<comment type="subcellular location">
    <subcellularLocation>
        <location evidence="1">Membrane</location>
    </subcellularLocation>
</comment>